<feature type="compositionally biased region" description="Low complexity" evidence="1">
    <location>
        <begin position="168"/>
        <end position="215"/>
    </location>
</feature>
<feature type="compositionally biased region" description="Polar residues" evidence="1">
    <location>
        <begin position="40"/>
        <end position="54"/>
    </location>
</feature>
<evidence type="ECO:0000256" key="1">
    <source>
        <dbReference type="SAM" id="MobiDB-lite"/>
    </source>
</evidence>
<feature type="compositionally biased region" description="Polar residues" evidence="1">
    <location>
        <begin position="70"/>
        <end position="79"/>
    </location>
</feature>
<proteinExistence type="predicted"/>
<keyword evidence="3" id="KW-1185">Reference proteome</keyword>
<name>A0A8J4ATG5_9CHLO</name>
<feature type="region of interest" description="Disordered" evidence="1">
    <location>
        <begin position="114"/>
        <end position="265"/>
    </location>
</feature>
<feature type="compositionally biased region" description="Low complexity" evidence="1">
    <location>
        <begin position="341"/>
        <end position="353"/>
    </location>
</feature>
<comment type="caution">
    <text evidence="2">The sequence shown here is derived from an EMBL/GenBank/DDBJ whole genome shotgun (WGS) entry which is preliminary data.</text>
</comment>
<gene>
    <name evidence="2" type="ORF">Vafri_3452</name>
</gene>
<feature type="region of interest" description="Disordered" evidence="1">
    <location>
        <begin position="1"/>
        <end position="79"/>
    </location>
</feature>
<reference evidence="2" key="1">
    <citation type="journal article" date="2021" name="Proc. Natl. Acad. Sci. U.S.A.">
        <title>Three genomes in the algal genus Volvox reveal the fate of a haploid sex-determining region after a transition to homothallism.</title>
        <authorList>
            <person name="Yamamoto K."/>
            <person name="Hamaji T."/>
            <person name="Kawai-Toyooka H."/>
            <person name="Matsuzaki R."/>
            <person name="Takahashi F."/>
            <person name="Nishimura Y."/>
            <person name="Kawachi M."/>
            <person name="Noguchi H."/>
            <person name="Minakuchi Y."/>
            <person name="Umen J.G."/>
            <person name="Toyoda A."/>
            <person name="Nozaki H."/>
        </authorList>
    </citation>
    <scope>NUCLEOTIDE SEQUENCE</scope>
    <source>
        <strain evidence="2">NIES-3780</strain>
    </source>
</reference>
<dbReference type="PANTHER" id="PTHR23353">
    <property type="entry name" value="RAB-GAP/TBC-RELATED"/>
    <property type="match status" value="1"/>
</dbReference>
<evidence type="ECO:0000313" key="2">
    <source>
        <dbReference type="EMBL" id="GIL46458.1"/>
    </source>
</evidence>
<feature type="compositionally biased region" description="Low complexity" evidence="1">
    <location>
        <begin position="115"/>
        <end position="129"/>
    </location>
</feature>
<feature type="compositionally biased region" description="Low complexity" evidence="1">
    <location>
        <begin position="55"/>
        <end position="69"/>
    </location>
</feature>
<organism evidence="2 3">
    <name type="scientific">Volvox africanus</name>
    <dbReference type="NCBI Taxonomy" id="51714"/>
    <lineage>
        <taxon>Eukaryota</taxon>
        <taxon>Viridiplantae</taxon>
        <taxon>Chlorophyta</taxon>
        <taxon>core chlorophytes</taxon>
        <taxon>Chlorophyceae</taxon>
        <taxon>CS clade</taxon>
        <taxon>Chlamydomonadales</taxon>
        <taxon>Volvocaceae</taxon>
        <taxon>Volvox</taxon>
    </lineage>
</organism>
<sequence length="970" mass="100525">MQPQPPAVEPHDPDKGSAPPTVLCSHAAIPHAKGMDTDTQHFWSTVASPQSQLRSQSPEPTTSQTSAQSMPSWPQPQASLPLQLTPEAISQLQPSLSPGTATLWPSLVLPMPPASDTSSLLSVSRSLTRSEAKSSCASRARFLSEMRPSSGDSGRPKIGRCFVNTTTNNNNNNNSSSNNNNGNNGNDGSNKSNSGNKSNSSNNNNNSNNSNNDSSINRITFRTGGTQQDAVRRCRSEAPQSAIASRPAPFGTAVSPPPRPPRAYGHPLTAAAAAEVTWRGRRKNPSSHDAQPPTLAQRQVATTAPCSPGWGSLADPKIAHEGGQELSSYPGSGAGCKNPKSPSSASASPPSSIAPLQAVTAPLPSDYGASEVSPVPATMTALVTTTAAALGSNNATAFNATAPAIAPPTAALSTCSSASPAAATTTAATAVAISAVCRTSSLCAEQAAPMLVPFRGCKCWQAGICTNAPCSINYLCDTRIAIRRAGLFRDTPEPPETLHLGRLALCSSSPPLADPNRVEYAGAMPPSPSNGAMGFPCRFREAGLYGSTPYSTQQVCDKQVCFFQKKHHYQLQQRADSPSELSLSSGTTAAGDATISTVSTSTTSASSAATFATTGTNTSITLMGSGGESPEDSRDSAIVLSSTGQRRNEKTMTSEEGGGKMPLPAVSAVWFRTAALICAKDHAAASSQRLAVGSLATARRSHSMSMSGSEYRMSTGSATYTTRRLLDAELGRAPSQQGSQLALQQPSNKPEVNAPGCKATTAVSGRWRTGECTEDHVNNRREFNLGTGQRQAPIVWGMERGTVTGSMRGGSQLSLPSKGCKSHQASLDKTGSSPLAAEPLRLPLVGAAQQLVAPAMRSAHAAHAVVVVMLVAGVNERRSGVPKEALEEADAAAAMVAAVAAGDPGQMAGAVVCRAVPTMHQVRTYVSLAHALPDLRRSVGSAGGCRGAITADSIDVWWVQYNAAFVPADE</sequence>
<dbReference type="Proteomes" id="UP000747399">
    <property type="component" value="Unassembled WGS sequence"/>
</dbReference>
<evidence type="ECO:0000313" key="3">
    <source>
        <dbReference type="Proteomes" id="UP000747399"/>
    </source>
</evidence>
<feature type="region of interest" description="Disordered" evidence="1">
    <location>
        <begin position="732"/>
        <end position="760"/>
    </location>
</feature>
<feature type="compositionally biased region" description="Polar residues" evidence="1">
    <location>
        <begin position="294"/>
        <end position="305"/>
    </location>
</feature>
<dbReference type="PANTHER" id="PTHR23353:SF32">
    <property type="entry name" value="AAC-RICH MRNA CLONE AAC4 PROTEIN-RELATED"/>
    <property type="match status" value="1"/>
</dbReference>
<feature type="compositionally biased region" description="Polar residues" evidence="1">
    <location>
        <begin position="734"/>
        <end position="750"/>
    </location>
</feature>
<feature type="region of interest" description="Disordered" evidence="1">
    <location>
        <begin position="280"/>
        <end position="353"/>
    </location>
</feature>
<feature type="region of interest" description="Disordered" evidence="1">
    <location>
        <begin position="617"/>
        <end position="660"/>
    </location>
</feature>
<dbReference type="AlphaFoldDB" id="A0A8J4ATG5"/>
<dbReference type="InterPro" id="IPR053019">
    <property type="entry name" value="GATA_zinc_finger"/>
</dbReference>
<accession>A0A8J4ATG5</accession>
<feature type="compositionally biased region" description="Polar residues" evidence="1">
    <location>
        <begin position="216"/>
        <end position="229"/>
    </location>
</feature>
<dbReference type="EMBL" id="BNCO01000003">
    <property type="protein sequence ID" value="GIL46458.1"/>
    <property type="molecule type" value="Genomic_DNA"/>
</dbReference>
<protein>
    <submittedName>
        <fullName evidence="2">Uncharacterized protein</fullName>
    </submittedName>
</protein>